<evidence type="ECO:0000256" key="23">
    <source>
        <dbReference type="ARBA" id="ARBA00034000"/>
    </source>
</evidence>
<dbReference type="GO" id="GO:0008955">
    <property type="term" value="F:peptidoglycan glycosyltransferase activity"/>
    <property type="evidence" value="ECO:0007669"/>
    <property type="project" value="UniProtKB-EC"/>
</dbReference>
<keyword evidence="13 28" id="KW-0812">Transmembrane</keyword>
<comment type="subcellular location">
    <subcellularLocation>
        <location evidence="1">Cell inner membrane</location>
        <topology evidence="1">Single-pass type II membrane protein</topology>
    </subcellularLocation>
</comment>
<dbReference type="UniPathway" id="UPA00219"/>
<evidence type="ECO:0000256" key="17">
    <source>
        <dbReference type="ARBA" id="ARBA00022984"/>
    </source>
</evidence>
<evidence type="ECO:0000259" key="29">
    <source>
        <dbReference type="Pfam" id="PF00905"/>
    </source>
</evidence>
<keyword evidence="14" id="KW-0378">Hydrolase</keyword>
<evidence type="ECO:0000256" key="5">
    <source>
        <dbReference type="ARBA" id="ARBA00012448"/>
    </source>
</evidence>
<feature type="transmembrane region" description="Helical" evidence="28">
    <location>
        <begin position="37"/>
        <end position="59"/>
    </location>
</feature>
<comment type="similarity">
    <text evidence="3">In the C-terminal section; belongs to the transpeptidase family.</text>
</comment>
<dbReference type="InterPro" id="IPR023346">
    <property type="entry name" value="Lysozyme-like_dom_sf"/>
</dbReference>
<evidence type="ECO:0000256" key="10">
    <source>
        <dbReference type="ARBA" id="ARBA00022670"/>
    </source>
</evidence>
<feature type="domain" description="Penicillin-binding protein OB-like" evidence="31">
    <location>
        <begin position="350"/>
        <end position="454"/>
    </location>
</feature>
<dbReference type="GO" id="GO:0009002">
    <property type="term" value="F:serine-type D-Ala-D-Ala carboxypeptidase activity"/>
    <property type="evidence" value="ECO:0007669"/>
    <property type="project" value="UniProtKB-EC"/>
</dbReference>
<feature type="domain" description="Penicillin-binding protein transpeptidase" evidence="29">
    <location>
        <begin position="458"/>
        <end position="696"/>
    </location>
</feature>
<protein>
    <recommendedName>
        <fullName evidence="6">Penicillin-binding protein 1A</fullName>
        <ecNumber evidence="24">2.4.99.28</ecNumber>
        <ecNumber evidence="5">3.4.16.4</ecNumber>
    </recommendedName>
</protein>
<comment type="pathway">
    <text evidence="26">Glycan biosynthesis.</text>
</comment>
<keyword evidence="33" id="KW-1185">Reference proteome</keyword>
<reference evidence="32" key="2">
    <citation type="submission" date="2020-09" db="EMBL/GenBank/DDBJ databases">
        <authorList>
            <person name="Sun Q."/>
            <person name="Kim S."/>
        </authorList>
    </citation>
    <scope>NUCLEOTIDE SEQUENCE</scope>
    <source>
        <strain evidence="32">KCTC 32501</strain>
    </source>
</reference>
<evidence type="ECO:0000256" key="1">
    <source>
        <dbReference type="ARBA" id="ARBA00004249"/>
    </source>
</evidence>
<evidence type="ECO:0000256" key="19">
    <source>
        <dbReference type="ARBA" id="ARBA00023136"/>
    </source>
</evidence>
<evidence type="ECO:0000256" key="28">
    <source>
        <dbReference type="SAM" id="Phobius"/>
    </source>
</evidence>
<keyword evidence="20" id="KW-0046">Antibiotic resistance</keyword>
<sequence>MSTDKTVDSQNNQNETSPTKTPKSKGSLWWRIIKGGFWTGVIGTFIGVIVLAIAVAMAWPTLPSVDALKDYKPRMAMQIFTEDGQLIGEFGEERRKMIAIKDVPEHVKWAILSIEDARFYDHDGIDYKGLGRAIINNVLHPNDPQGASTITQQLAKNFFLSSERTFNRKFYEALMAKKIEQNLSKDEILERYINHIFLGERAYGFPAAAEIYFGKELKDVSIAEAAMLAALPQAPGRNNPIRNRANADSRQQYILERMRDIGKINQAQFDEAKKETVRIVDTRSAAINRQYSVHAEYVAEMARQLMFERYKDAAYTEGLKVYTTINSAEQTAAYEGVRKAVLNYDTKYGYRGAEAQYELPAKAAEQLTALDKIFDDPKHKDFDNLRAAVVLSASGTSVKAVLADGEEISITGSGLNFAKKAMGSGKSPIKTGSVIRVIENIDDASWRISQVPEVQASFISMSSTDGAVRALVGGFDFNQSKFNRVTDGYRQPGSGIKPFIYSAAMEKNGLNTGSIVDDTPIQIGSWRPQNSDGRYLGPVPLSTALASSRNMVSIRLLQSIGNDYFRQYATRFGFEPKRIDQYLTVALGAMETTSWQLAGAYGVFANGGYKVNPYIITKVIDRNGATILQAQPKKSGDPTNRVITEKNAAMTDALMRGVVRSGTGRAASALGRSDIGGKTGTTNDSKDAWFNGYQPKLVGIAWMGFDKPKSLGAGEFGGTLALPIWMNYMRVALNKQKVEVSKEVVEDTPVTTEPAAPVDPNAAPEELKVDSKAVPPSNSEARKAAEKTNEADVKEAAKPQPAPEAPVLPAAPVTPKEPVVPKPAPAAGG</sequence>
<proteinExistence type="inferred from homology"/>
<evidence type="ECO:0000256" key="24">
    <source>
        <dbReference type="ARBA" id="ARBA00044770"/>
    </source>
</evidence>
<dbReference type="AlphaFoldDB" id="A0A8J3FY88"/>
<dbReference type="InterPro" id="IPR036950">
    <property type="entry name" value="PBP_transglycosylase"/>
</dbReference>
<dbReference type="SUPFAM" id="SSF53955">
    <property type="entry name" value="Lysozyme-like"/>
    <property type="match status" value="1"/>
</dbReference>
<evidence type="ECO:0000313" key="32">
    <source>
        <dbReference type="EMBL" id="GHA71084.1"/>
    </source>
</evidence>
<keyword evidence="16" id="KW-0735">Signal-anchor</keyword>
<dbReference type="GO" id="GO:0046677">
    <property type="term" value="P:response to antibiotic"/>
    <property type="evidence" value="ECO:0007669"/>
    <property type="project" value="UniProtKB-KW"/>
</dbReference>
<comment type="caution">
    <text evidence="32">The sequence shown here is derived from an EMBL/GenBank/DDBJ whole genome shotgun (WGS) entry which is preliminary data.</text>
</comment>
<name>A0A8J3FY88_9BURK</name>
<feature type="compositionally biased region" description="Basic and acidic residues" evidence="27">
    <location>
        <begin position="780"/>
        <end position="797"/>
    </location>
</feature>
<dbReference type="GO" id="GO:0006508">
    <property type="term" value="P:proteolysis"/>
    <property type="evidence" value="ECO:0007669"/>
    <property type="project" value="UniProtKB-KW"/>
</dbReference>
<dbReference type="Gene3D" id="1.10.3810.10">
    <property type="entry name" value="Biosynthetic peptidoglycan transglycosylase-like"/>
    <property type="match status" value="1"/>
</dbReference>
<dbReference type="InterPro" id="IPR001460">
    <property type="entry name" value="PCN-bd_Tpept"/>
</dbReference>
<evidence type="ECO:0000259" key="31">
    <source>
        <dbReference type="Pfam" id="PF17092"/>
    </source>
</evidence>
<comment type="pathway">
    <text evidence="2">Cell wall biogenesis; peptidoglycan biosynthesis.</text>
</comment>
<keyword evidence="8" id="KW-0997">Cell inner membrane</keyword>
<evidence type="ECO:0000256" key="21">
    <source>
        <dbReference type="ARBA" id="ARBA00023268"/>
    </source>
</evidence>
<dbReference type="InterPro" id="IPR001264">
    <property type="entry name" value="Glyco_trans_51"/>
</dbReference>
<evidence type="ECO:0000256" key="4">
    <source>
        <dbReference type="ARBA" id="ARBA00007739"/>
    </source>
</evidence>
<dbReference type="Pfam" id="PF00912">
    <property type="entry name" value="Transgly"/>
    <property type="match status" value="1"/>
</dbReference>
<accession>A0A8J3FY88</accession>
<dbReference type="GO" id="GO:0008658">
    <property type="term" value="F:penicillin binding"/>
    <property type="evidence" value="ECO:0007669"/>
    <property type="project" value="InterPro"/>
</dbReference>
<dbReference type="Gene3D" id="3.40.710.10">
    <property type="entry name" value="DD-peptidase/beta-lactamase superfamily"/>
    <property type="match status" value="2"/>
</dbReference>
<dbReference type="FunFam" id="1.10.3810.10:FF:000003">
    <property type="entry name" value="Penicillin-binding protein 1a"/>
    <property type="match status" value="1"/>
</dbReference>
<dbReference type="Pfam" id="PF00905">
    <property type="entry name" value="Transpeptidase"/>
    <property type="match status" value="1"/>
</dbReference>
<evidence type="ECO:0000256" key="6">
    <source>
        <dbReference type="ARBA" id="ARBA00018638"/>
    </source>
</evidence>
<feature type="compositionally biased region" description="Low complexity" evidence="27">
    <location>
        <begin position="807"/>
        <end position="817"/>
    </location>
</feature>
<evidence type="ECO:0000256" key="7">
    <source>
        <dbReference type="ARBA" id="ARBA00022475"/>
    </source>
</evidence>
<evidence type="ECO:0000256" key="11">
    <source>
        <dbReference type="ARBA" id="ARBA00022676"/>
    </source>
</evidence>
<evidence type="ECO:0000259" key="30">
    <source>
        <dbReference type="Pfam" id="PF00912"/>
    </source>
</evidence>
<dbReference type="PANTHER" id="PTHR32282">
    <property type="entry name" value="BINDING PROTEIN TRANSPEPTIDASE, PUTATIVE-RELATED"/>
    <property type="match status" value="1"/>
</dbReference>
<evidence type="ECO:0000256" key="25">
    <source>
        <dbReference type="ARBA" id="ARBA00049902"/>
    </source>
</evidence>
<keyword evidence="9" id="KW-0121">Carboxypeptidase</keyword>
<feature type="region of interest" description="Disordered" evidence="27">
    <location>
        <begin position="745"/>
        <end position="829"/>
    </location>
</feature>
<feature type="region of interest" description="Disordered" evidence="27">
    <location>
        <begin position="1"/>
        <end position="24"/>
    </location>
</feature>
<evidence type="ECO:0000313" key="33">
    <source>
        <dbReference type="Proteomes" id="UP000614287"/>
    </source>
</evidence>
<evidence type="ECO:0000256" key="27">
    <source>
        <dbReference type="SAM" id="MobiDB-lite"/>
    </source>
</evidence>
<dbReference type="GO" id="GO:0071555">
    <property type="term" value="P:cell wall organization"/>
    <property type="evidence" value="ECO:0007669"/>
    <property type="project" value="UniProtKB-KW"/>
</dbReference>
<keyword evidence="15" id="KW-0133">Cell shape</keyword>
<dbReference type="InterPro" id="IPR050396">
    <property type="entry name" value="Glycosyltr_51/Transpeptidase"/>
</dbReference>
<dbReference type="Proteomes" id="UP000614287">
    <property type="component" value="Unassembled WGS sequence"/>
</dbReference>
<dbReference type="RefSeq" id="WP_189492490.1">
    <property type="nucleotide sequence ID" value="NZ_BMZG01000004.1"/>
</dbReference>
<evidence type="ECO:0000256" key="26">
    <source>
        <dbReference type="ARBA" id="ARBA00060592"/>
    </source>
</evidence>
<keyword evidence="17" id="KW-0573">Peptidoglycan synthesis</keyword>
<comment type="catalytic activity">
    <reaction evidence="23">
        <text>Preferential cleavage: (Ac)2-L-Lys-D-Ala-|-D-Ala. Also transpeptidation of peptidyl-alanyl moieties that are N-acyl substituents of D-alanine.</text>
        <dbReference type="EC" id="3.4.16.4"/>
    </reaction>
</comment>
<comment type="similarity">
    <text evidence="4">In the N-terminal section; belongs to the glycosyltransferase 51 family.</text>
</comment>
<dbReference type="InterPro" id="IPR012338">
    <property type="entry name" value="Beta-lactam/transpept-like"/>
</dbReference>
<dbReference type="EMBL" id="BMZG01000004">
    <property type="protein sequence ID" value="GHA71084.1"/>
    <property type="molecule type" value="Genomic_DNA"/>
</dbReference>
<feature type="compositionally biased region" description="Pro residues" evidence="27">
    <location>
        <begin position="818"/>
        <end position="829"/>
    </location>
</feature>
<gene>
    <name evidence="32" type="ORF">GCM10009007_09940</name>
</gene>
<dbReference type="EC" id="2.4.99.28" evidence="24"/>
<feature type="compositionally biased region" description="Polar residues" evidence="27">
    <location>
        <begin position="1"/>
        <end position="21"/>
    </location>
</feature>
<dbReference type="Pfam" id="PF17092">
    <property type="entry name" value="PCB_OB"/>
    <property type="match status" value="1"/>
</dbReference>
<evidence type="ECO:0000256" key="22">
    <source>
        <dbReference type="ARBA" id="ARBA00023316"/>
    </source>
</evidence>
<evidence type="ECO:0000256" key="3">
    <source>
        <dbReference type="ARBA" id="ARBA00007090"/>
    </source>
</evidence>
<feature type="domain" description="Glycosyl transferase family 51" evidence="30">
    <location>
        <begin position="83"/>
        <end position="258"/>
    </location>
</feature>
<keyword evidence="18 28" id="KW-1133">Transmembrane helix</keyword>
<evidence type="ECO:0000256" key="2">
    <source>
        <dbReference type="ARBA" id="ARBA00004752"/>
    </source>
</evidence>
<dbReference type="GO" id="GO:0009252">
    <property type="term" value="P:peptidoglycan biosynthetic process"/>
    <property type="evidence" value="ECO:0007669"/>
    <property type="project" value="UniProtKB-UniPathway"/>
</dbReference>
<keyword evidence="21" id="KW-0511">Multifunctional enzyme</keyword>
<evidence type="ECO:0000256" key="14">
    <source>
        <dbReference type="ARBA" id="ARBA00022801"/>
    </source>
</evidence>
<keyword evidence="10" id="KW-0645">Protease</keyword>
<evidence type="ECO:0000256" key="15">
    <source>
        <dbReference type="ARBA" id="ARBA00022960"/>
    </source>
</evidence>
<dbReference type="GO" id="GO:0030288">
    <property type="term" value="C:outer membrane-bounded periplasmic space"/>
    <property type="evidence" value="ECO:0007669"/>
    <property type="project" value="TreeGrafter"/>
</dbReference>
<evidence type="ECO:0000256" key="9">
    <source>
        <dbReference type="ARBA" id="ARBA00022645"/>
    </source>
</evidence>
<dbReference type="SUPFAM" id="SSF56601">
    <property type="entry name" value="beta-lactamase/transpeptidase-like"/>
    <property type="match status" value="1"/>
</dbReference>
<keyword evidence="11" id="KW-0328">Glycosyltransferase</keyword>
<keyword evidence="12" id="KW-0808">Transferase</keyword>
<dbReference type="EC" id="3.4.16.4" evidence="5"/>
<keyword evidence="7" id="KW-1003">Cell membrane</keyword>
<dbReference type="PANTHER" id="PTHR32282:SF27">
    <property type="entry name" value="PENICILLIN-BINDING PROTEIN 1A"/>
    <property type="match status" value="1"/>
</dbReference>
<evidence type="ECO:0000256" key="13">
    <source>
        <dbReference type="ARBA" id="ARBA00022692"/>
    </source>
</evidence>
<comment type="catalytic activity">
    <reaction evidence="25">
        <text>[GlcNAc-(1-&gt;4)-Mur2Ac(oyl-L-Ala-gamma-D-Glu-L-Lys-D-Ala-D-Ala)](n)-di-trans,octa-cis-undecaprenyl diphosphate + beta-D-GlcNAc-(1-&gt;4)-Mur2Ac(oyl-L-Ala-gamma-D-Glu-L-Lys-D-Ala-D-Ala)-di-trans,octa-cis-undecaprenyl diphosphate = [GlcNAc-(1-&gt;4)-Mur2Ac(oyl-L-Ala-gamma-D-Glu-L-Lys-D-Ala-D-Ala)](n+1)-di-trans,octa-cis-undecaprenyl diphosphate + di-trans,octa-cis-undecaprenyl diphosphate + H(+)</text>
        <dbReference type="Rhea" id="RHEA:23708"/>
        <dbReference type="Rhea" id="RHEA-COMP:9602"/>
        <dbReference type="Rhea" id="RHEA-COMP:9603"/>
        <dbReference type="ChEBI" id="CHEBI:15378"/>
        <dbReference type="ChEBI" id="CHEBI:58405"/>
        <dbReference type="ChEBI" id="CHEBI:60033"/>
        <dbReference type="ChEBI" id="CHEBI:78435"/>
        <dbReference type="EC" id="2.4.99.28"/>
    </reaction>
</comment>
<dbReference type="InterPro" id="IPR031376">
    <property type="entry name" value="PCB_OB"/>
</dbReference>
<dbReference type="GO" id="GO:0005886">
    <property type="term" value="C:plasma membrane"/>
    <property type="evidence" value="ECO:0007669"/>
    <property type="project" value="UniProtKB-SubCell"/>
</dbReference>
<evidence type="ECO:0000256" key="18">
    <source>
        <dbReference type="ARBA" id="ARBA00022989"/>
    </source>
</evidence>
<evidence type="ECO:0000256" key="20">
    <source>
        <dbReference type="ARBA" id="ARBA00023251"/>
    </source>
</evidence>
<keyword evidence="19 28" id="KW-0472">Membrane</keyword>
<evidence type="ECO:0000256" key="12">
    <source>
        <dbReference type="ARBA" id="ARBA00022679"/>
    </source>
</evidence>
<keyword evidence="22" id="KW-0961">Cell wall biogenesis/degradation</keyword>
<evidence type="ECO:0000256" key="8">
    <source>
        <dbReference type="ARBA" id="ARBA00022519"/>
    </source>
</evidence>
<dbReference type="NCBIfam" id="TIGR02074">
    <property type="entry name" value="PBP_1a_fam"/>
    <property type="match status" value="1"/>
</dbReference>
<organism evidence="32 33">
    <name type="scientific">Formosimonas limnophila</name>
    <dbReference type="NCBI Taxonomy" id="1384487"/>
    <lineage>
        <taxon>Bacteria</taxon>
        <taxon>Pseudomonadati</taxon>
        <taxon>Pseudomonadota</taxon>
        <taxon>Betaproteobacteria</taxon>
        <taxon>Burkholderiales</taxon>
        <taxon>Burkholderiaceae</taxon>
        <taxon>Formosimonas</taxon>
    </lineage>
</organism>
<evidence type="ECO:0000256" key="16">
    <source>
        <dbReference type="ARBA" id="ARBA00022968"/>
    </source>
</evidence>
<dbReference type="GO" id="GO:0008360">
    <property type="term" value="P:regulation of cell shape"/>
    <property type="evidence" value="ECO:0007669"/>
    <property type="project" value="UniProtKB-KW"/>
</dbReference>
<reference evidence="32" key="1">
    <citation type="journal article" date="2014" name="Int. J. Syst. Evol. Microbiol.">
        <title>Complete genome sequence of Corynebacterium casei LMG S-19264T (=DSM 44701T), isolated from a smear-ripened cheese.</title>
        <authorList>
            <consortium name="US DOE Joint Genome Institute (JGI-PGF)"/>
            <person name="Walter F."/>
            <person name="Albersmeier A."/>
            <person name="Kalinowski J."/>
            <person name="Ruckert C."/>
        </authorList>
    </citation>
    <scope>NUCLEOTIDE SEQUENCE</scope>
    <source>
        <strain evidence="32">KCTC 32501</strain>
    </source>
</reference>